<accession>A0A1F7IYC5</accession>
<sequence>MYYTELKNSYRKIYSVAPNDLGSHGFTFLYKLFTRPIKVMPFLYIIPLSLVGALILYLLRGGLVIRLVNVLQYGF</sequence>
<dbReference type="AlphaFoldDB" id="A0A1F7IYC5"/>
<reference evidence="2 3" key="1">
    <citation type="journal article" date="2016" name="Nat. Commun.">
        <title>Thousands of microbial genomes shed light on interconnected biogeochemical processes in an aquifer system.</title>
        <authorList>
            <person name="Anantharaman K."/>
            <person name="Brown C.T."/>
            <person name="Hug L.A."/>
            <person name="Sharon I."/>
            <person name="Castelle C.J."/>
            <person name="Probst A.J."/>
            <person name="Thomas B.C."/>
            <person name="Singh A."/>
            <person name="Wilkins M.J."/>
            <person name="Karaoz U."/>
            <person name="Brodie E.L."/>
            <person name="Williams K.H."/>
            <person name="Hubbard S.S."/>
            <person name="Banfield J.F."/>
        </authorList>
    </citation>
    <scope>NUCLEOTIDE SEQUENCE [LARGE SCALE GENOMIC DNA]</scope>
</reference>
<organism evidence="2 3">
    <name type="scientific">Candidatus Roizmanbacteria bacterium RIFCSPLOWO2_01_FULL_38_12</name>
    <dbReference type="NCBI Taxonomy" id="1802061"/>
    <lineage>
        <taxon>Bacteria</taxon>
        <taxon>Candidatus Roizmaniibacteriota</taxon>
    </lineage>
</organism>
<dbReference type="Proteomes" id="UP000177141">
    <property type="component" value="Unassembled WGS sequence"/>
</dbReference>
<evidence type="ECO:0000313" key="3">
    <source>
        <dbReference type="Proteomes" id="UP000177141"/>
    </source>
</evidence>
<comment type="caution">
    <text evidence="2">The sequence shown here is derived from an EMBL/GenBank/DDBJ whole genome shotgun (WGS) entry which is preliminary data.</text>
</comment>
<keyword evidence="1" id="KW-1133">Transmembrane helix</keyword>
<name>A0A1F7IYC5_9BACT</name>
<keyword evidence="1" id="KW-0472">Membrane</keyword>
<gene>
    <name evidence="2" type="ORF">A3A93_01780</name>
</gene>
<evidence type="ECO:0000256" key="1">
    <source>
        <dbReference type="SAM" id="Phobius"/>
    </source>
</evidence>
<evidence type="ECO:0000313" key="2">
    <source>
        <dbReference type="EMBL" id="OGK48347.1"/>
    </source>
</evidence>
<dbReference type="STRING" id="1802061.A3A93_01780"/>
<protein>
    <submittedName>
        <fullName evidence="2">Uncharacterized protein</fullName>
    </submittedName>
</protein>
<dbReference type="EMBL" id="MGAL01000017">
    <property type="protein sequence ID" value="OGK48347.1"/>
    <property type="molecule type" value="Genomic_DNA"/>
</dbReference>
<keyword evidence="1" id="KW-0812">Transmembrane</keyword>
<proteinExistence type="predicted"/>
<feature type="transmembrane region" description="Helical" evidence="1">
    <location>
        <begin position="39"/>
        <end position="59"/>
    </location>
</feature>